<dbReference type="InterPro" id="IPR036645">
    <property type="entry name" value="Elafin-like_sf"/>
</dbReference>
<proteinExistence type="predicted"/>
<dbReference type="EMBL" id="BMAV01000589">
    <property type="protein sequence ID" value="GFY37987.1"/>
    <property type="molecule type" value="Genomic_DNA"/>
</dbReference>
<evidence type="ECO:0000256" key="2">
    <source>
        <dbReference type="ARBA" id="ARBA00022656"/>
    </source>
</evidence>
<dbReference type="Pfam" id="PF00095">
    <property type="entry name" value="WAP"/>
    <property type="match status" value="1"/>
</dbReference>
<reference evidence="6" key="1">
    <citation type="submission" date="2020-08" db="EMBL/GenBank/DDBJ databases">
        <title>Multicomponent nature underlies the extraordinary mechanical properties of spider dragline silk.</title>
        <authorList>
            <person name="Kono N."/>
            <person name="Nakamura H."/>
            <person name="Mori M."/>
            <person name="Yoshida Y."/>
            <person name="Ohtoshi R."/>
            <person name="Malay A.D."/>
            <person name="Moran D.A.P."/>
            <person name="Tomita M."/>
            <person name="Numata K."/>
            <person name="Arakawa K."/>
        </authorList>
    </citation>
    <scope>NUCLEOTIDE SEQUENCE</scope>
</reference>
<organism evidence="6 7">
    <name type="scientific">Trichonephila inaurata madagascariensis</name>
    <dbReference type="NCBI Taxonomy" id="2747483"/>
    <lineage>
        <taxon>Eukaryota</taxon>
        <taxon>Metazoa</taxon>
        <taxon>Ecdysozoa</taxon>
        <taxon>Arthropoda</taxon>
        <taxon>Chelicerata</taxon>
        <taxon>Arachnida</taxon>
        <taxon>Araneae</taxon>
        <taxon>Araneomorphae</taxon>
        <taxon>Entelegynae</taxon>
        <taxon>Araneoidea</taxon>
        <taxon>Nephilidae</taxon>
        <taxon>Trichonephila</taxon>
        <taxon>Trichonephila inaurata</taxon>
    </lineage>
</organism>
<dbReference type="PROSITE" id="PS51390">
    <property type="entry name" value="WAP"/>
    <property type="match status" value="1"/>
</dbReference>
<dbReference type="OrthoDB" id="6430471at2759"/>
<comment type="function">
    <text evidence="1">Has antibacterial activity.</text>
</comment>
<keyword evidence="2" id="KW-0800">Toxin</keyword>
<dbReference type="GO" id="GO:0090729">
    <property type="term" value="F:toxin activity"/>
    <property type="evidence" value="ECO:0007669"/>
    <property type="project" value="UniProtKB-KW"/>
</dbReference>
<evidence type="ECO:0000259" key="5">
    <source>
        <dbReference type="PROSITE" id="PS51390"/>
    </source>
</evidence>
<keyword evidence="3 4" id="KW-0732">Signal</keyword>
<comment type="caution">
    <text evidence="6">The sequence shown here is derived from an EMBL/GenBank/DDBJ whole genome shotgun (WGS) entry which is preliminary data.</text>
</comment>
<name>A0A8X6WMM3_9ARAC</name>
<dbReference type="AlphaFoldDB" id="A0A8X6WMM3"/>
<gene>
    <name evidence="6" type="ORF">TNIN_162191</name>
</gene>
<dbReference type="Gene3D" id="4.10.75.10">
    <property type="entry name" value="Elafin-like"/>
    <property type="match status" value="1"/>
</dbReference>
<feature type="signal peptide" evidence="4">
    <location>
        <begin position="1"/>
        <end position="20"/>
    </location>
</feature>
<evidence type="ECO:0000313" key="7">
    <source>
        <dbReference type="Proteomes" id="UP000886998"/>
    </source>
</evidence>
<evidence type="ECO:0000256" key="4">
    <source>
        <dbReference type="SAM" id="SignalP"/>
    </source>
</evidence>
<dbReference type="Proteomes" id="UP000886998">
    <property type="component" value="Unassembled WGS sequence"/>
</dbReference>
<accession>A0A8X6WMM3</accession>
<dbReference type="SUPFAM" id="SSF57256">
    <property type="entry name" value="Elafin-like"/>
    <property type="match status" value="1"/>
</dbReference>
<dbReference type="GO" id="GO:0005576">
    <property type="term" value="C:extracellular region"/>
    <property type="evidence" value="ECO:0007669"/>
    <property type="project" value="InterPro"/>
</dbReference>
<keyword evidence="7" id="KW-1185">Reference proteome</keyword>
<evidence type="ECO:0000313" key="6">
    <source>
        <dbReference type="EMBL" id="GFY37987.1"/>
    </source>
</evidence>
<evidence type="ECO:0000256" key="3">
    <source>
        <dbReference type="ARBA" id="ARBA00022729"/>
    </source>
</evidence>
<feature type="domain" description="WAP" evidence="5">
    <location>
        <begin position="16"/>
        <end position="64"/>
    </location>
</feature>
<sequence>MKTVAVFLLVIAVALTVVQAGEYCPRMPHIKCFRQVNQCCRDADCFNNQICCYEPCGNICRSPVPFETNGRRIYHAFNTSDASGVVLYEMLDP</sequence>
<dbReference type="InterPro" id="IPR008197">
    <property type="entry name" value="WAP_dom"/>
</dbReference>
<evidence type="ECO:0000256" key="1">
    <source>
        <dbReference type="ARBA" id="ARBA00002878"/>
    </source>
</evidence>
<feature type="chain" id="PRO_5036459352" description="WAP domain-containing protein" evidence="4">
    <location>
        <begin position="21"/>
        <end position="93"/>
    </location>
</feature>
<protein>
    <recommendedName>
        <fullName evidence="5">WAP domain-containing protein</fullName>
    </recommendedName>
</protein>
<dbReference type="GO" id="GO:0030414">
    <property type="term" value="F:peptidase inhibitor activity"/>
    <property type="evidence" value="ECO:0007669"/>
    <property type="project" value="InterPro"/>
</dbReference>